<accession>A0A8J7P9R8</accession>
<comment type="caution">
    <text evidence="3">The sequence shown here is derived from an EMBL/GenBank/DDBJ whole genome shotgun (WGS) entry which is preliminary data.</text>
</comment>
<evidence type="ECO:0000256" key="2">
    <source>
        <dbReference type="SAM" id="Phobius"/>
    </source>
</evidence>
<feature type="compositionally biased region" description="Basic and acidic residues" evidence="1">
    <location>
        <begin position="8"/>
        <end position="56"/>
    </location>
</feature>
<protein>
    <submittedName>
        <fullName evidence="3">Uncharacterized protein</fullName>
    </submittedName>
</protein>
<evidence type="ECO:0000256" key="1">
    <source>
        <dbReference type="SAM" id="MobiDB-lite"/>
    </source>
</evidence>
<reference evidence="3" key="1">
    <citation type="submission" date="2021-02" db="EMBL/GenBank/DDBJ databases">
        <title>Genome-Resolved Metagenomics of a Microbial Community Performing Photosynthetic Biological Nutrient Removal.</title>
        <authorList>
            <person name="Mcdaniel E.A."/>
        </authorList>
    </citation>
    <scope>NUCLEOTIDE SEQUENCE</scope>
    <source>
        <strain evidence="3">UWPOB_OBS1</strain>
    </source>
</reference>
<feature type="compositionally biased region" description="Low complexity" evidence="1">
    <location>
        <begin position="89"/>
        <end position="101"/>
    </location>
</feature>
<keyword evidence="2" id="KW-0812">Transmembrane</keyword>
<keyword evidence="2" id="KW-1133">Transmembrane helix</keyword>
<organism evidence="3 4">
    <name type="scientific">Candidatus Obscuribacter phosphatis</name>
    <dbReference type="NCBI Taxonomy" id="1906157"/>
    <lineage>
        <taxon>Bacteria</taxon>
        <taxon>Bacillati</taxon>
        <taxon>Candidatus Melainabacteria</taxon>
        <taxon>Candidatus Obscuribacterales</taxon>
        <taxon>Candidatus Obscuribacteraceae</taxon>
        <taxon>Candidatus Obscuribacter</taxon>
    </lineage>
</organism>
<feature type="region of interest" description="Disordered" evidence="1">
    <location>
        <begin position="89"/>
        <end position="109"/>
    </location>
</feature>
<feature type="transmembrane region" description="Helical" evidence="2">
    <location>
        <begin position="61"/>
        <end position="82"/>
    </location>
</feature>
<evidence type="ECO:0000313" key="3">
    <source>
        <dbReference type="EMBL" id="MBN8661876.1"/>
    </source>
</evidence>
<proteinExistence type="predicted"/>
<dbReference type="Proteomes" id="UP000664277">
    <property type="component" value="Unassembled WGS sequence"/>
</dbReference>
<name>A0A8J7P9R8_9BACT</name>
<evidence type="ECO:0000313" key="4">
    <source>
        <dbReference type="Proteomes" id="UP000664277"/>
    </source>
</evidence>
<gene>
    <name evidence="3" type="ORF">J0M35_16030</name>
</gene>
<dbReference type="AlphaFoldDB" id="A0A8J7P9R8"/>
<feature type="region of interest" description="Disordered" evidence="1">
    <location>
        <begin position="1"/>
        <end position="56"/>
    </location>
</feature>
<keyword evidence="2" id="KW-0472">Membrane</keyword>
<sequence length="109" mass="11470">MSNSDNHGNCDHDHHDGHGHGHGHGHDSHSHDSHSHDSHSHDSHAGDSHGHSGDAAPEHDLLLKAVVFAAAALLIGVMGWWMTVPLNESASGAHGEAGASEQHSESQHH</sequence>
<dbReference type="EMBL" id="JAFLCK010000026">
    <property type="protein sequence ID" value="MBN8661876.1"/>
    <property type="molecule type" value="Genomic_DNA"/>
</dbReference>